<dbReference type="RefSeq" id="WP_145174176.1">
    <property type="nucleotide sequence ID" value="NZ_CP036525.1"/>
</dbReference>
<keyword evidence="2" id="KW-1185">Reference proteome</keyword>
<accession>A0A517NIE5</accession>
<dbReference type="KEGG" id="rlc:K227x_53270"/>
<dbReference type="EMBL" id="CP036525">
    <property type="protein sequence ID" value="QDT06904.1"/>
    <property type="molecule type" value="Genomic_DNA"/>
</dbReference>
<organism evidence="1 2">
    <name type="scientific">Rubripirellula lacrimiformis</name>
    <dbReference type="NCBI Taxonomy" id="1930273"/>
    <lineage>
        <taxon>Bacteria</taxon>
        <taxon>Pseudomonadati</taxon>
        <taxon>Planctomycetota</taxon>
        <taxon>Planctomycetia</taxon>
        <taxon>Pirellulales</taxon>
        <taxon>Pirellulaceae</taxon>
        <taxon>Rubripirellula</taxon>
    </lineage>
</organism>
<evidence type="ECO:0000313" key="1">
    <source>
        <dbReference type="EMBL" id="QDT06904.1"/>
    </source>
</evidence>
<reference evidence="1 2" key="1">
    <citation type="submission" date="2019-02" db="EMBL/GenBank/DDBJ databases">
        <title>Deep-cultivation of Planctomycetes and their phenomic and genomic characterization uncovers novel biology.</title>
        <authorList>
            <person name="Wiegand S."/>
            <person name="Jogler M."/>
            <person name="Boedeker C."/>
            <person name="Pinto D."/>
            <person name="Vollmers J."/>
            <person name="Rivas-Marin E."/>
            <person name="Kohn T."/>
            <person name="Peeters S.H."/>
            <person name="Heuer A."/>
            <person name="Rast P."/>
            <person name="Oberbeckmann S."/>
            <person name="Bunk B."/>
            <person name="Jeske O."/>
            <person name="Meyerdierks A."/>
            <person name="Storesund J.E."/>
            <person name="Kallscheuer N."/>
            <person name="Luecker S."/>
            <person name="Lage O.M."/>
            <person name="Pohl T."/>
            <person name="Merkel B.J."/>
            <person name="Hornburger P."/>
            <person name="Mueller R.-W."/>
            <person name="Bruemmer F."/>
            <person name="Labrenz M."/>
            <person name="Spormann A.M."/>
            <person name="Op den Camp H."/>
            <person name="Overmann J."/>
            <person name="Amann R."/>
            <person name="Jetten M.S.M."/>
            <person name="Mascher T."/>
            <person name="Medema M.H."/>
            <person name="Devos D.P."/>
            <person name="Kaster A.-K."/>
            <person name="Ovreas L."/>
            <person name="Rohde M."/>
            <person name="Galperin M.Y."/>
            <person name="Jogler C."/>
        </authorList>
    </citation>
    <scope>NUCLEOTIDE SEQUENCE [LARGE SCALE GENOMIC DNA]</scope>
    <source>
        <strain evidence="1 2">K22_7</strain>
    </source>
</reference>
<proteinExistence type="predicted"/>
<dbReference type="AlphaFoldDB" id="A0A517NIE5"/>
<gene>
    <name evidence="1" type="ORF">K227x_53270</name>
</gene>
<protein>
    <submittedName>
        <fullName evidence="1">Uncharacterized protein</fullName>
    </submittedName>
</protein>
<sequence>MSHRDDAIARLTIRIAERLGIDQDRIRWGPLPSGRGKLGTSGDHWQIWYRAEWRELPWHFDGPDMVTREMIRRHYGDPTADEASEPPR</sequence>
<dbReference type="Proteomes" id="UP000318538">
    <property type="component" value="Chromosome"/>
</dbReference>
<name>A0A517NIE5_9BACT</name>
<evidence type="ECO:0000313" key="2">
    <source>
        <dbReference type="Proteomes" id="UP000318538"/>
    </source>
</evidence>
<dbReference type="OrthoDB" id="284082at2"/>